<accession>A0ABW0YN91</accession>
<dbReference type="GO" id="GO:0103068">
    <property type="term" value="F:leukotriene C4 gamma-glutamyl transferase activity"/>
    <property type="evidence" value="ECO:0007669"/>
    <property type="project" value="UniProtKB-EC"/>
</dbReference>
<comment type="catalytic activity">
    <reaction evidence="1 4">
        <text>an S-substituted glutathione + H2O = an S-substituted L-cysteinylglycine + L-glutamate</text>
        <dbReference type="Rhea" id="RHEA:59468"/>
        <dbReference type="ChEBI" id="CHEBI:15377"/>
        <dbReference type="ChEBI" id="CHEBI:29985"/>
        <dbReference type="ChEBI" id="CHEBI:90779"/>
        <dbReference type="ChEBI" id="CHEBI:143103"/>
        <dbReference type="EC" id="3.4.19.13"/>
    </reaction>
</comment>
<dbReference type="EC" id="2.3.2.2" evidence="4"/>
<gene>
    <name evidence="5" type="primary">ggt</name>
    <name evidence="5" type="ORF">ACFPU1_14285</name>
</gene>
<dbReference type="SUPFAM" id="SSF56235">
    <property type="entry name" value="N-terminal nucleophile aminohydrolases (Ntn hydrolases)"/>
    <property type="match status" value="1"/>
</dbReference>
<name>A0ABW0YN91_9BACI</name>
<dbReference type="InterPro" id="IPR043138">
    <property type="entry name" value="GGT_lsub"/>
</dbReference>
<keyword evidence="4 5" id="KW-0012">Acyltransferase</keyword>
<proteinExistence type="inferred from homology"/>
<dbReference type="PANTHER" id="PTHR43881">
    <property type="entry name" value="GAMMA-GLUTAMYLTRANSPEPTIDASE (AFU_ORTHOLOGUE AFUA_4G13580)"/>
    <property type="match status" value="1"/>
</dbReference>
<dbReference type="RefSeq" id="WP_385942350.1">
    <property type="nucleotide sequence ID" value="NZ_JBHSOZ010000008.1"/>
</dbReference>
<comment type="catalytic activity">
    <reaction evidence="3 4">
        <text>an N-terminal (5-L-glutamyl)-[peptide] + an alpha-amino acid = 5-L-glutamyl amino acid + an N-terminal L-alpha-aminoacyl-[peptide]</text>
        <dbReference type="Rhea" id="RHEA:23904"/>
        <dbReference type="Rhea" id="RHEA-COMP:9780"/>
        <dbReference type="Rhea" id="RHEA-COMP:9795"/>
        <dbReference type="ChEBI" id="CHEBI:77644"/>
        <dbReference type="ChEBI" id="CHEBI:78597"/>
        <dbReference type="ChEBI" id="CHEBI:78599"/>
        <dbReference type="ChEBI" id="CHEBI:78608"/>
        <dbReference type="EC" id="2.3.2.2"/>
    </reaction>
</comment>
<comment type="similarity">
    <text evidence="4">Belongs to the gamma-glutamyltransferase family.</text>
</comment>
<dbReference type="Gene3D" id="1.10.246.130">
    <property type="match status" value="1"/>
</dbReference>
<keyword evidence="4" id="KW-0865">Zymogen</keyword>
<dbReference type="InterPro" id="IPR029055">
    <property type="entry name" value="Ntn_hydrolases_N"/>
</dbReference>
<dbReference type="EMBL" id="JBHSOZ010000008">
    <property type="protein sequence ID" value="MFC5713935.1"/>
    <property type="molecule type" value="Genomic_DNA"/>
</dbReference>
<dbReference type="Gene3D" id="3.60.20.40">
    <property type="match status" value="1"/>
</dbReference>
<dbReference type="NCBIfam" id="TIGR00066">
    <property type="entry name" value="g_glut_trans"/>
    <property type="match status" value="1"/>
</dbReference>
<dbReference type="PRINTS" id="PR01210">
    <property type="entry name" value="GGTRANSPTASE"/>
</dbReference>
<reference evidence="6" key="1">
    <citation type="journal article" date="2019" name="Int. J. Syst. Evol. Microbiol.">
        <title>The Global Catalogue of Microorganisms (GCM) 10K type strain sequencing project: providing services to taxonomists for standard genome sequencing and annotation.</title>
        <authorList>
            <consortium name="The Broad Institute Genomics Platform"/>
            <consortium name="The Broad Institute Genome Sequencing Center for Infectious Disease"/>
            <person name="Wu L."/>
            <person name="Ma J."/>
        </authorList>
    </citation>
    <scope>NUCLEOTIDE SEQUENCE [LARGE SCALE GENOMIC DNA]</scope>
    <source>
        <strain evidence="6">CECT 7184</strain>
    </source>
</reference>
<sequence>MNSDVLYQPYVSKRNPVFAKKGMVATSHPLAAEAGKEMLMKGGNAVDAAIATAAALTVVEPTSNSMGGDSFALVWIDGRLHGLNASGKSPRKMSMEAVKEAGYKEIPEHGLIPVTVPGAPGSWAELSEKFGRLPFKEVLAPAISLAEEGFPVSPVVSKYWKRSYELFKEVLTGEEFSNWFDTFSLSGRCPEAGEMWKAPDHAETLRKIGDSNGDAFYKGELADQIDSYSRNHGGLIRKEDLEDFTPEWVEPISTSYKGFDIWEIPPNGQGLNTLLALNILEDMNLSEKETVDTYHLLIEAMKLGFADGLHYITDPHEMSVRVKDLLSKEYAKERRKKISDKAMTPEAGEPPKGGTVYIAAADNEGNMVSFIQSSYMDFGSGVVVPGTGINLQNRGHGFSLNKGHMNALSPRKKTYHTIIPGFLTKENQPVGPFGVMGAFMQPQGHLQVLTSTINFHLNPQAALDAPRWRWLEEKTIEVEPHFPDHIAQSLERKGHQIKKAVDETGFGRGQVIWRDPATGVLTGGTDSRADGHIAVW</sequence>
<evidence type="ECO:0000256" key="3">
    <source>
        <dbReference type="ARBA" id="ARBA00047417"/>
    </source>
</evidence>
<comment type="pathway">
    <text evidence="4">Sulfur metabolism; glutathione metabolism.</text>
</comment>
<evidence type="ECO:0000256" key="1">
    <source>
        <dbReference type="ARBA" id="ARBA00001049"/>
    </source>
</evidence>
<dbReference type="PANTHER" id="PTHR43881:SF1">
    <property type="entry name" value="GAMMA-GLUTAMYLTRANSPEPTIDASE (AFU_ORTHOLOGUE AFUA_4G13580)"/>
    <property type="match status" value="1"/>
</dbReference>
<comment type="subunit">
    <text evidence="4">This enzyme consists of two polypeptide chains, which are synthesized in precursor form from a single polypeptide.</text>
</comment>
<evidence type="ECO:0000313" key="5">
    <source>
        <dbReference type="EMBL" id="MFC5713935.1"/>
    </source>
</evidence>
<dbReference type="Proteomes" id="UP001596142">
    <property type="component" value="Unassembled WGS sequence"/>
</dbReference>
<organism evidence="5 6">
    <name type="scientific">Thalassorhabdus alkalitolerans</name>
    <dbReference type="NCBI Taxonomy" id="2282697"/>
    <lineage>
        <taxon>Bacteria</taxon>
        <taxon>Bacillati</taxon>
        <taxon>Bacillota</taxon>
        <taxon>Bacilli</taxon>
        <taxon>Bacillales</taxon>
        <taxon>Bacillaceae</taxon>
        <taxon>Thalassorhabdus</taxon>
    </lineage>
</organism>
<protein>
    <recommendedName>
        <fullName evidence="4">Glutathione hydrolase proenzyme</fullName>
        <ecNumber evidence="4">2.3.2.2</ecNumber>
        <ecNumber evidence="4">3.4.19.13</ecNumber>
    </recommendedName>
    <component>
        <recommendedName>
            <fullName evidence="4">Glutathione hydrolase large chain</fullName>
        </recommendedName>
    </component>
    <component>
        <recommendedName>
            <fullName evidence="4">Glutathione hydrolase small chain</fullName>
        </recommendedName>
    </component>
</protein>
<dbReference type="InterPro" id="IPR043137">
    <property type="entry name" value="GGT_ssub_C"/>
</dbReference>
<comment type="PTM">
    <text evidence="4">Cleaved by autocatalysis into a large and a small subunit.</text>
</comment>
<dbReference type="InterPro" id="IPR052896">
    <property type="entry name" value="GGT-like_enzyme"/>
</dbReference>
<dbReference type="Pfam" id="PF01019">
    <property type="entry name" value="G_glu_transpept"/>
    <property type="match status" value="1"/>
</dbReference>
<evidence type="ECO:0000256" key="4">
    <source>
        <dbReference type="RuleBase" id="RU368036"/>
    </source>
</evidence>
<comment type="catalytic activity">
    <reaction evidence="2 4">
        <text>glutathione + H2O = L-cysteinylglycine + L-glutamate</text>
        <dbReference type="Rhea" id="RHEA:28807"/>
        <dbReference type="ChEBI" id="CHEBI:15377"/>
        <dbReference type="ChEBI" id="CHEBI:29985"/>
        <dbReference type="ChEBI" id="CHEBI:57925"/>
        <dbReference type="ChEBI" id="CHEBI:61694"/>
        <dbReference type="EC" id="3.4.19.13"/>
    </reaction>
</comment>
<dbReference type="EC" id="3.4.19.13" evidence="4"/>
<evidence type="ECO:0000313" key="6">
    <source>
        <dbReference type="Proteomes" id="UP001596142"/>
    </source>
</evidence>
<evidence type="ECO:0000256" key="2">
    <source>
        <dbReference type="ARBA" id="ARBA00001089"/>
    </source>
</evidence>
<dbReference type="InterPro" id="IPR000101">
    <property type="entry name" value="GGT_peptidase"/>
</dbReference>
<keyword evidence="4" id="KW-0317">Glutathione biosynthesis</keyword>
<keyword evidence="4" id="KW-0378">Hydrolase</keyword>
<comment type="caution">
    <text evidence="5">The sequence shown here is derived from an EMBL/GenBank/DDBJ whole genome shotgun (WGS) entry which is preliminary data.</text>
</comment>
<keyword evidence="6" id="KW-1185">Reference proteome</keyword>
<keyword evidence="4 5" id="KW-0808">Transferase</keyword>